<evidence type="ECO:0000256" key="1">
    <source>
        <dbReference type="SAM" id="SignalP"/>
    </source>
</evidence>
<sequence>MVKYFVNKKESVMKNTQLVKVMTAAVLGSVLLSGSVFAEESVVDKAKSAASDAGDKIEHSAKKADLYMGDSAITAKVKTALLDAKDIKSTEISVETINSMVYLTGNVASKAQAEQVVQLVGKVEGVTSVKNDLVIKP</sequence>
<protein>
    <submittedName>
        <fullName evidence="3">BON domain-containing protein</fullName>
    </submittedName>
</protein>
<proteinExistence type="predicted"/>
<keyword evidence="4" id="KW-1185">Reference proteome</keyword>
<evidence type="ECO:0000313" key="3">
    <source>
        <dbReference type="EMBL" id="QBH95030.1"/>
    </source>
</evidence>
<dbReference type="OrthoDB" id="6477610at2"/>
<dbReference type="KEGG" id="prag:EKN56_00515"/>
<feature type="domain" description="BON" evidence="2">
    <location>
        <begin position="69"/>
        <end position="137"/>
    </location>
</feature>
<dbReference type="Pfam" id="PF04972">
    <property type="entry name" value="BON"/>
    <property type="match status" value="1"/>
</dbReference>
<evidence type="ECO:0000259" key="2">
    <source>
        <dbReference type="PROSITE" id="PS50914"/>
    </source>
</evidence>
<feature type="chain" id="PRO_5019151031" evidence="1">
    <location>
        <begin position="39"/>
        <end position="137"/>
    </location>
</feature>
<dbReference type="InterPro" id="IPR007055">
    <property type="entry name" value="BON_dom"/>
</dbReference>
<dbReference type="PANTHER" id="PTHR34606:SF11">
    <property type="entry name" value="OSMOTICALLY-INDUCIBLE PROTEIN Y"/>
    <property type="match status" value="1"/>
</dbReference>
<gene>
    <name evidence="3" type="ORF">EKN56_00515</name>
</gene>
<dbReference type="PANTHER" id="PTHR34606">
    <property type="entry name" value="BON DOMAIN-CONTAINING PROTEIN"/>
    <property type="match status" value="1"/>
</dbReference>
<dbReference type="Gene3D" id="3.30.1340.30">
    <property type="match status" value="1"/>
</dbReference>
<dbReference type="Proteomes" id="UP000293154">
    <property type="component" value="Chromosome"/>
</dbReference>
<evidence type="ECO:0000313" key="4">
    <source>
        <dbReference type="Proteomes" id="UP000293154"/>
    </source>
</evidence>
<organism evidence="3 4">
    <name type="scientific">Limnobaculum zhutongyuii</name>
    <dbReference type="NCBI Taxonomy" id="2498113"/>
    <lineage>
        <taxon>Bacteria</taxon>
        <taxon>Pseudomonadati</taxon>
        <taxon>Pseudomonadota</taxon>
        <taxon>Gammaproteobacteria</taxon>
        <taxon>Enterobacterales</taxon>
        <taxon>Budviciaceae</taxon>
        <taxon>Limnobaculum</taxon>
    </lineage>
</organism>
<dbReference type="InterPro" id="IPR051686">
    <property type="entry name" value="Lipoprotein_DolP"/>
</dbReference>
<dbReference type="InterPro" id="IPR014004">
    <property type="entry name" value="Transpt-assoc_nodulatn_dom_bac"/>
</dbReference>
<reference evidence="3 4" key="1">
    <citation type="submission" date="2019-03" db="EMBL/GenBank/DDBJ databases">
        <title>Pragia sp. nov. isolated from the gut tract of Carduelis flavirostris.</title>
        <authorList>
            <person name="Ge Y."/>
        </authorList>
    </citation>
    <scope>NUCLEOTIDE SEQUENCE [LARGE SCALE GENOMIC DNA]</scope>
    <source>
        <strain evidence="3 4">CF-458</strain>
    </source>
</reference>
<dbReference type="SMART" id="SM00749">
    <property type="entry name" value="BON"/>
    <property type="match status" value="1"/>
</dbReference>
<keyword evidence="1" id="KW-0732">Signal</keyword>
<name>A0A411WFG5_9GAMM</name>
<accession>A0A411WFG5</accession>
<dbReference type="EMBL" id="CP034752">
    <property type="protein sequence ID" value="QBH95030.1"/>
    <property type="molecule type" value="Genomic_DNA"/>
</dbReference>
<feature type="signal peptide" evidence="1">
    <location>
        <begin position="1"/>
        <end position="38"/>
    </location>
</feature>
<dbReference type="PROSITE" id="PS50914">
    <property type="entry name" value="BON"/>
    <property type="match status" value="1"/>
</dbReference>
<dbReference type="AlphaFoldDB" id="A0A411WFG5"/>